<reference evidence="3" key="2">
    <citation type="submission" date="2023-06" db="EMBL/GenBank/DDBJ databases">
        <authorList>
            <consortium name="Lawrence Berkeley National Laboratory"/>
            <person name="Haridas S."/>
            <person name="Hensen N."/>
            <person name="Bonometti L."/>
            <person name="Westerberg I."/>
            <person name="Brannstrom I.O."/>
            <person name="Guillou S."/>
            <person name="Cros-Aarteil S."/>
            <person name="Calhoun S."/>
            <person name="Kuo A."/>
            <person name="Mondo S."/>
            <person name="Pangilinan J."/>
            <person name="Riley R."/>
            <person name="LaButti K."/>
            <person name="Andreopoulos B."/>
            <person name="Lipzen A."/>
            <person name="Chen C."/>
            <person name="Yanf M."/>
            <person name="Daum C."/>
            <person name="Ng V."/>
            <person name="Clum A."/>
            <person name="Steindorff A."/>
            <person name="Ohm R."/>
            <person name="Martin F."/>
            <person name="Silar P."/>
            <person name="Natvig D."/>
            <person name="Lalanne C."/>
            <person name="Gautier V."/>
            <person name="Ament-velasquez S.L."/>
            <person name="Kruys A."/>
            <person name="Hutchinson M.I."/>
            <person name="Powell A.J."/>
            <person name="Barry K."/>
            <person name="Miller A.N."/>
            <person name="Grigoriev I.V."/>
            <person name="Debuchy R."/>
            <person name="Gladieux P."/>
            <person name="Thoren M.H."/>
            <person name="Johannesson H."/>
        </authorList>
    </citation>
    <scope>NUCLEOTIDE SEQUENCE</scope>
    <source>
        <strain evidence="3">CBS 232.78</strain>
    </source>
</reference>
<evidence type="ECO:0000259" key="2">
    <source>
        <dbReference type="SMART" id="SM00478"/>
    </source>
</evidence>
<accession>A0AAE0U6R2</accession>
<evidence type="ECO:0000313" key="4">
    <source>
        <dbReference type="Proteomes" id="UP001285441"/>
    </source>
</evidence>
<feature type="region of interest" description="Disordered" evidence="1">
    <location>
        <begin position="1"/>
        <end position="84"/>
    </location>
</feature>
<dbReference type="PANTHER" id="PTHR47203">
    <property type="match status" value="1"/>
</dbReference>
<dbReference type="Proteomes" id="UP001285441">
    <property type="component" value="Unassembled WGS sequence"/>
</dbReference>
<sequence length="449" mass="49651">MKPSQKRQRESKTQGLTTYTKRGWTLPHGMGTAANSTSASVSSDSKYLDATATTPSNQQQPALRTTSRRAPPQKSGKNGATKPVRQTRLSFWLSKPGHPQQNGKEVTTEEGRLIKRTISAGEGATAGDSATVVNTESFVQEQPSSAFPSTRKLLLIQGVTMKNELATKTGKWKLKRDKENPYGLTTGYSPYPYRKVPTAEACEEVYRILADLHGEVKQPDKMLVASLEVAGCGKVPCVLDALLRTIISGNRLVAHANKAIKNLGERYGTRQTGTGAGSIDWEKVRLSSHNELMQIIRVAGSGSIKAKHIKQALDLVHEENVEMSKEQNMTTLDQRDSSPPHTLSFDHMHKMSKDEAIAKFVKFPGIGIKAAACVTLFCLRLPCFAVGTHVHKFCRWLSWVYDKAGPDTCFRHGEVMVPDHLKYGRHQLFIRHGQQCFKCRKATKPGIKD</sequence>
<feature type="compositionally biased region" description="Low complexity" evidence="1">
    <location>
        <begin position="33"/>
        <end position="45"/>
    </location>
</feature>
<dbReference type="AlphaFoldDB" id="A0AAE0U6R2"/>
<evidence type="ECO:0000313" key="3">
    <source>
        <dbReference type="EMBL" id="KAK3393053.1"/>
    </source>
</evidence>
<dbReference type="CDD" id="cd00056">
    <property type="entry name" value="ENDO3c"/>
    <property type="match status" value="1"/>
</dbReference>
<dbReference type="PANTHER" id="PTHR47203:SF1">
    <property type="entry name" value="HYPOTHETICAL BASE EXCISION DNA REPAIR PROTEIN (EUROFUNG)"/>
    <property type="match status" value="1"/>
</dbReference>
<evidence type="ECO:0000256" key="1">
    <source>
        <dbReference type="SAM" id="MobiDB-lite"/>
    </source>
</evidence>
<dbReference type="InterPro" id="IPR023170">
    <property type="entry name" value="HhH_base_excis_C"/>
</dbReference>
<dbReference type="Gene3D" id="1.10.1670.10">
    <property type="entry name" value="Helix-hairpin-Helix base-excision DNA repair enzymes (C-terminal)"/>
    <property type="match status" value="1"/>
</dbReference>
<dbReference type="GO" id="GO:0000702">
    <property type="term" value="F:oxidized base lesion DNA N-glycosylase activity"/>
    <property type="evidence" value="ECO:0007669"/>
    <property type="project" value="UniProtKB-ARBA"/>
</dbReference>
<name>A0AAE0U6R2_9PEZI</name>
<protein>
    <submittedName>
        <fullName evidence="3">DNA glycosylase</fullName>
    </submittedName>
</protein>
<feature type="domain" description="HhH-GPD" evidence="2">
    <location>
        <begin position="247"/>
        <end position="435"/>
    </location>
</feature>
<gene>
    <name evidence="3" type="ORF">B0H63DRAFT_491212</name>
</gene>
<proteinExistence type="predicted"/>
<dbReference type="EMBL" id="JAULSW010000001">
    <property type="protein sequence ID" value="KAK3393053.1"/>
    <property type="molecule type" value="Genomic_DNA"/>
</dbReference>
<dbReference type="InterPro" id="IPR003265">
    <property type="entry name" value="HhH-GPD_domain"/>
</dbReference>
<dbReference type="InterPro" id="IPR011257">
    <property type="entry name" value="DNA_glycosylase"/>
</dbReference>
<organism evidence="3 4">
    <name type="scientific">Podospora didyma</name>
    <dbReference type="NCBI Taxonomy" id="330526"/>
    <lineage>
        <taxon>Eukaryota</taxon>
        <taxon>Fungi</taxon>
        <taxon>Dikarya</taxon>
        <taxon>Ascomycota</taxon>
        <taxon>Pezizomycotina</taxon>
        <taxon>Sordariomycetes</taxon>
        <taxon>Sordariomycetidae</taxon>
        <taxon>Sordariales</taxon>
        <taxon>Podosporaceae</taxon>
        <taxon>Podospora</taxon>
    </lineage>
</organism>
<comment type="caution">
    <text evidence="3">The sequence shown here is derived from an EMBL/GenBank/DDBJ whole genome shotgun (WGS) entry which is preliminary data.</text>
</comment>
<dbReference type="SUPFAM" id="SSF48150">
    <property type="entry name" value="DNA-glycosylase"/>
    <property type="match status" value="1"/>
</dbReference>
<dbReference type="GO" id="GO:0006285">
    <property type="term" value="P:base-excision repair, AP site formation"/>
    <property type="evidence" value="ECO:0007669"/>
    <property type="project" value="UniProtKB-ARBA"/>
</dbReference>
<dbReference type="Gene3D" id="1.10.340.30">
    <property type="entry name" value="Hypothetical protein, domain 2"/>
    <property type="match status" value="1"/>
</dbReference>
<keyword evidence="4" id="KW-1185">Reference proteome</keyword>
<reference evidence="3" key="1">
    <citation type="journal article" date="2023" name="Mol. Phylogenet. Evol.">
        <title>Genome-scale phylogeny and comparative genomics of the fungal order Sordariales.</title>
        <authorList>
            <person name="Hensen N."/>
            <person name="Bonometti L."/>
            <person name="Westerberg I."/>
            <person name="Brannstrom I.O."/>
            <person name="Guillou S."/>
            <person name="Cros-Aarteil S."/>
            <person name="Calhoun S."/>
            <person name="Haridas S."/>
            <person name="Kuo A."/>
            <person name="Mondo S."/>
            <person name="Pangilinan J."/>
            <person name="Riley R."/>
            <person name="LaButti K."/>
            <person name="Andreopoulos B."/>
            <person name="Lipzen A."/>
            <person name="Chen C."/>
            <person name="Yan M."/>
            <person name="Daum C."/>
            <person name="Ng V."/>
            <person name="Clum A."/>
            <person name="Steindorff A."/>
            <person name="Ohm R.A."/>
            <person name="Martin F."/>
            <person name="Silar P."/>
            <person name="Natvig D.O."/>
            <person name="Lalanne C."/>
            <person name="Gautier V."/>
            <person name="Ament-Velasquez S.L."/>
            <person name="Kruys A."/>
            <person name="Hutchinson M.I."/>
            <person name="Powell A.J."/>
            <person name="Barry K."/>
            <person name="Miller A.N."/>
            <person name="Grigoriev I.V."/>
            <person name="Debuchy R."/>
            <person name="Gladieux P."/>
            <person name="Hiltunen Thoren M."/>
            <person name="Johannesson H."/>
        </authorList>
    </citation>
    <scope>NUCLEOTIDE SEQUENCE</scope>
    <source>
        <strain evidence="3">CBS 232.78</strain>
    </source>
</reference>
<feature type="compositionally biased region" description="Polar residues" evidence="1">
    <location>
        <begin position="51"/>
        <end position="65"/>
    </location>
</feature>
<dbReference type="SMART" id="SM00478">
    <property type="entry name" value="ENDO3c"/>
    <property type="match status" value="1"/>
</dbReference>